<dbReference type="Pfam" id="PF15999">
    <property type="entry name" value="DUF4774"/>
    <property type="match status" value="1"/>
</dbReference>
<feature type="domain" description="DUF4774" evidence="3">
    <location>
        <begin position="598"/>
        <end position="650"/>
    </location>
</feature>
<feature type="compositionally biased region" description="Acidic residues" evidence="1">
    <location>
        <begin position="562"/>
        <end position="571"/>
    </location>
</feature>
<dbReference type="OrthoDB" id="8194084at2759"/>
<accession>A0A653DWR0</accession>
<proteinExistence type="predicted"/>
<sequence>MTTAAIKWTQVGPVGWLLVLVALFSGSDCRPQTGQDVGTNVEIEKQNILEVDLPEHPQPTQRKIEADTREILEKIAEVNKKHGLTPRKQKPNYFHFPLSYYSRSEQDKRKNEERQRSGFKFATSPFTNPIFDYVEKQPDDTIGTVKHHIQEQTPSQGYKISMINPNAEVTPEDQIPGQYVKRKIVHQQTYIIPSSNPSLYPASVSNMNMYAPMHDVGLPPAVGIGDDPDADQKILNKLEKQTVDNVRNIVSNTQNQQISNPFGQYSSSLQGELALVALGNPENGKYGLVNLKDLSTPNGAYQVYGPFQLANVGTRQAVNWPFAQYFPIHIRDPFTQMYNAITSMIEYGPNAGQVNPCPGRPPSKKKSRSEEPKDEKVEVETSSTTENTKTDTAGLDKKSEKLVLETSNDTLSEVAKEDLDPKVNTTIKEALIEDGTNGSVLHIKETKNSNNETTRVARIMNEKNDTIVSIKEAREGVSFNIDLSLNDREGKIAERSQVKPNWDKVKVSGDANALVVNTSRISSKFAEVPKDVRQFIIPRNPTTSKPILSPPNRDPTHQTQEFGDESEDDKSDELLISNDGNKKLFSRDNTGSGVFIHKLKVRKGGVAIAGPGGIATAGSGGTAIVGPNGVAYTQPDSLAIAGSGSKVVAVDPTVNLGDIIGNSTSLNNFNRTHAFPPSRIGRVVAVGPVVYYNKG</sequence>
<feature type="region of interest" description="Disordered" evidence="1">
    <location>
        <begin position="538"/>
        <end position="572"/>
    </location>
</feature>
<dbReference type="InterPro" id="IPR031942">
    <property type="entry name" value="DUF4774"/>
</dbReference>
<organism evidence="4 5">
    <name type="scientific">Callosobruchus maculatus</name>
    <name type="common">Southern cowpea weevil</name>
    <name type="synonym">Pulse bruchid</name>
    <dbReference type="NCBI Taxonomy" id="64391"/>
    <lineage>
        <taxon>Eukaryota</taxon>
        <taxon>Metazoa</taxon>
        <taxon>Ecdysozoa</taxon>
        <taxon>Arthropoda</taxon>
        <taxon>Hexapoda</taxon>
        <taxon>Insecta</taxon>
        <taxon>Pterygota</taxon>
        <taxon>Neoptera</taxon>
        <taxon>Endopterygota</taxon>
        <taxon>Coleoptera</taxon>
        <taxon>Polyphaga</taxon>
        <taxon>Cucujiformia</taxon>
        <taxon>Chrysomeloidea</taxon>
        <taxon>Chrysomelidae</taxon>
        <taxon>Bruchinae</taxon>
        <taxon>Bruchini</taxon>
        <taxon>Callosobruchus</taxon>
    </lineage>
</organism>
<evidence type="ECO:0000259" key="3">
    <source>
        <dbReference type="Pfam" id="PF15999"/>
    </source>
</evidence>
<reference evidence="4 5" key="1">
    <citation type="submission" date="2019-01" db="EMBL/GenBank/DDBJ databases">
        <authorList>
            <person name="Sayadi A."/>
        </authorList>
    </citation>
    <scope>NUCLEOTIDE SEQUENCE [LARGE SCALE GENOMIC DNA]</scope>
</reference>
<feature type="compositionally biased region" description="Low complexity" evidence="1">
    <location>
        <begin position="380"/>
        <end position="392"/>
    </location>
</feature>
<gene>
    <name evidence="4" type="ORF">CALMAC_LOCUS21059</name>
</gene>
<feature type="signal peptide" evidence="2">
    <location>
        <begin position="1"/>
        <end position="29"/>
    </location>
</feature>
<evidence type="ECO:0000256" key="1">
    <source>
        <dbReference type="SAM" id="MobiDB-lite"/>
    </source>
</evidence>
<protein>
    <recommendedName>
        <fullName evidence="3">DUF4774 domain-containing protein</fullName>
    </recommendedName>
</protein>
<dbReference type="EMBL" id="CAACVG010015550">
    <property type="protein sequence ID" value="VEN64567.1"/>
    <property type="molecule type" value="Genomic_DNA"/>
</dbReference>
<evidence type="ECO:0000256" key="2">
    <source>
        <dbReference type="SAM" id="SignalP"/>
    </source>
</evidence>
<evidence type="ECO:0000313" key="5">
    <source>
        <dbReference type="Proteomes" id="UP000410492"/>
    </source>
</evidence>
<feature type="compositionally biased region" description="Basic and acidic residues" evidence="1">
    <location>
        <begin position="368"/>
        <end position="379"/>
    </location>
</feature>
<dbReference type="AlphaFoldDB" id="A0A653DWR0"/>
<evidence type="ECO:0000313" key="4">
    <source>
        <dbReference type="EMBL" id="VEN64567.1"/>
    </source>
</evidence>
<name>A0A653DWR0_CALMS</name>
<feature type="chain" id="PRO_5024961788" description="DUF4774 domain-containing protein" evidence="2">
    <location>
        <begin position="30"/>
        <end position="695"/>
    </location>
</feature>
<keyword evidence="5" id="KW-1185">Reference proteome</keyword>
<dbReference type="Proteomes" id="UP000410492">
    <property type="component" value="Unassembled WGS sequence"/>
</dbReference>
<keyword evidence="2" id="KW-0732">Signal</keyword>
<feature type="region of interest" description="Disordered" evidence="1">
    <location>
        <begin position="352"/>
        <end position="400"/>
    </location>
</feature>